<evidence type="ECO:0000313" key="1">
    <source>
        <dbReference type="EMBL" id="KAI8007154.1"/>
    </source>
</evidence>
<organism evidence="1 2">
    <name type="scientific">Camellia lanceoleosa</name>
    <dbReference type="NCBI Taxonomy" id="1840588"/>
    <lineage>
        <taxon>Eukaryota</taxon>
        <taxon>Viridiplantae</taxon>
        <taxon>Streptophyta</taxon>
        <taxon>Embryophyta</taxon>
        <taxon>Tracheophyta</taxon>
        <taxon>Spermatophyta</taxon>
        <taxon>Magnoliopsida</taxon>
        <taxon>eudicotyledons</taxon>
        <taxon>Gunneridae</taxon>
        <taxon>Pentapetalae</taxon>
        <taxon>asterids</taxon>
        <taxon>Ericales</taxon>
        <taxon>Theaceae</taxon>
        <taxon>Camellia</taxon>
    </lineage>
</organism>
<proteinExistence type="predicted"/>
<dbReference type="EMBL" id="CM045764">
    <property type="protein sequence ID" value="KAI8007154.1"/>
    <property type="molecule type" value="Genomic_DNA"/>
</dbReference>
<protein>
    <submittedName>
        <fullName evidence="1">Uncharacterized protein</fullName>
    </submittedName>
</protein>
<comment type="caution">
    <text evidence="1">The sequence shown here is derived from an EMBL/GenBank/DDBJ whole genome shotgun (WGS) entry which is preliminary data.</text>
</comment>
<keyword evidence="2" id="KW-1185">Reference proteome</keyword>
<name>A0ACC0H1J6_9ERIC</name>
<accession>A0ACC0H1J6</accession>
<gene>
    <name evidence="1" type="ORF">LOK49_LG07G01858</name>
</gene>
<dbReference type="Proteomes" id="UP001060215">
    <property type="component" value="Chromosome 7"/>
</dbReference>
<evidence type="ECO:0000313" key="2">
    <source>
        <dbReference type="Proteomes" id="UP001060215"/>
    </source>
</evidence>
<reference evidence="1 2" key="1">
    <citation type="journal article" date="2022" name="Plant J.">
        <title>Chromosome-level genome of Camellia lanceoleosa provides a valuable resource for understanding genome evolution and self-incompatibility.</title>
        <authorList>
            <person name="Gong W."/>
            <person name="Xiao S."/>
            <person name="Wang L."/>
            <person name="Liao Z."/>
            <person name="Chang Y."/>
            <person name="Mo W."/>
            <person name="Hu G."/>
            <person name="Li W."/>
            <person name="Zhao G."/>
            <person name="Zhu H."/>
            <person name="Hu X."/>
            <person name="Ji K."/>
            <person name="Xiang X."/>
            <person name="Song Q."/>
            <person name="Yuan D."/>
            <person name="Jin S."/>
            <person name="Zhang L."/>
        </authorList>
    </citation>
    <scope>NUCLEOTIDE SEQUENCE [LARGE SCALE GENOMIC DNA]</scope>
    <source>
        <strain evidence="1">SQ_2022a</strain>
    </source>
</reference>
<sequence>MEEAIHRTVSELETHHSLSDPNSQTPISKSTLLDLQTPLDNALNTTDSIDIERLHDELSSKNLSPSSLLRPISSSMDSSPTHLALLASKVYLSVLLSPNSPVFTLFTPMAFLSLLRSIRRYFKNPNSAPSSAEKRTRKKKGGGKAAPSRNRARNVEDDECGSEENQFDVRVFFSVLERLELVLGLVHLDRFPDSLKSLTFFHILLQLLQSRATSDLQITNSDFGQPLVITVDENETVLNDTPDKIGIEAVKVSNYWEAIGVIAAHKAGIDPNALRRNKISNIQCISPFLLMGLLVSSADYLFD</sequence>